<evidence type="ECO:0000256" key="3">
    <source>
        <dbReference type="ARBA" id="ARBA00022679"/>
    </source>
</evidence>
<comment type="catalytic activity">
    <reaction evidence="9">
        <text>S-methyl-5'-thioadenosine + phosphate = 5-(methylsulfanyl)-alpha-D-ribose 1-phosphate + adenine</text>
        <dbReference type="Rhea" id="RHEA:11852"/>
        <dbReference type="ChEBI" id="CHEBI:16708"/>
        <dbReference type="ChEBI" id="CHEBI:17509"/>
        <dbReference type="ChEBI" id="CHEBI:43474"/>
        <dbReference type="ChEBI" id="CHEBI:58533"/>
        <dbReference type="EC" id="2.4.2.28"/>
    </reaction>
    <physiologicalReaction direction="left-to-right" evidence="9">
        <dbReference type="Rhea" id="RHEA:11853"/>
    </physiologicalReaction>
</comment>
<evidence type="ECO:0000256" key="8">
    <source>
        <dbReference type="ARBA" id="ARBA00048968"/>
    </source>
</evidence>
<dbReference type="PANTHER" id="PTHR30616">
    <property type="entry name" value="UNCHARACTERIZED PROTEIN YFIH"/>
    <property type="match status" value="1"/>
</dbReference>
<evidence type="ECO:0000256" key="6">
    <source>
        <dbReference type="ARBA" id="ARBA00022833"/>
    </source>
</evidence>
<evidence type="ECO:0000313" key="10">
    <source>
        <dbReference type="EMBL" id="EJW98739.1"/>
    </source>
</evidence>
<gene>
    <name evidence="10" type="ORF">EVA_13156</name>
</gene>
<dbReference type="PANTHER" id="PTHR30616:SF2">
    <property type="entry name" value="PURINE NUCLEOSIDE PHOSPHORYLASE LACC1"/>
    <property type="match status" value="1"/>
</dbReference>
<dbReference type="InterPro" id="IPR003730">
    <property type="entry name" value="Cu_polyphenol_OxRdtase"/>
</dbReference>
<dbReference type="Gene3D" id="3.60.140.10">
    <property type="entry name" value="CNF1/YfiH-like putative cysteine hydrolases"/>
    <property type="match status" value="1"/>
</dbReference>
<accession>J9GH57</accession>
<name>J9GH57_9ZZZZ</name>
<dbReference type="NCBIfam" id="TIGR00726">
    <property type="entry name" value="peptidoglycan editing factor PgeF"/>
    <property type="match status" value="1"/>
</dbReference>
<keyword evidence="6" id="KW-0862">Zinc</keyword>
<evidence type="ECO:0000256" key="5">
    <source>
        <dbReference type="ARBA" id="ARBA00022801"/>
    </source>
</evidence>
<reference evidence="10" key="1">
    <citation type="journal article" date="2012" name="PLoS ONE">
        <title>Gene sets for utilization of primary and secondary nutrition supplies in the distal gut of endangered iberian lynx.</title>
        <authorList>
            <person name="Alcaide M."/>
            <person name="Messina E."/>
            <person name="Richter M."/>
            <person name="Bargiela R."/>
            <person name="Peplies J."/>
            <person name="Huws S.A."/>
            <person name="Newbold C.J."/>
            <person name="Golyshin P.N."/>
            <person name="Simon M.A."/>
            <person name="Lopez G."/>
            <person name="Yakimov M.M."/>
            <person name="Ferrer M."/>
        </authorList>
    </citation>
    <scope>NUCLEOTIDE SEQUENCE</scope>
</reference>
<dbReference type="GO" id="GO:0017061">
    <property type="term" value="F:S-methyl-5-thioadenosine phosphorylase activity"/>
    <property type="evidence" value="ECO:0007669"/>
    <property type="project" value="UniProtKB-EC"/>
</dbReference>
<dbReference type="SUPFAM" id="SSF64438">
    <property type="entry name" value="CNF1/YfiH-like putative cysteine hydrolases"/>
    <property type="match status" value="1"/>
</dbReference>
<comment type="catalytic activity">
    <reaction evidence="8">
        <text>adenosine + phosphate = alpha-D-ribose 1-phosphate + adenine</text>
        <dbReference type="Rhea" id="RHEA:27642"/>
        <dbReference type="ChEBI" id="CHEBI:16335"/>
        <dbReference type="ChEBI" id="CHEBI:16708"/>
        <dbReference type="ChEBI" id="CHEBI:43474"/>
        <dbReference type="ChEBI" id="CHEBI:57720"/>
        <dbReference type="EC" id="2.4.2.1"/>
    </reaction>
    <physiologicalReaction direction="left-to-right" evidence="8">
        <dbReference type="Rhea" id="RHEA:27643"/>
    </physiologicalReaction>
</comment>
<dbReference type="InterPro" id="IPR011324">
    <property type="entry name" value="Cytotoxic_necrot_fac-like_cat"/>
</dbReference>
<dbReference type="EMBL" id="AMCI01004127">
    <property type="protein sequence ID" value="EJW98739.1"/>
    <property type="molecule type" value="Genomic_DNA"/>
</dbReference>
<dbReference type="Pfam" id="PF02578">
    <property type="entry name" value="Cu-oxidase_4"/>
    <property type="match status" value="1"/>
</dbReference>
<evidence type="ECO:0000256" key="2">
    <source>
        <dbReference type="ARBA" id="ARBA00007353"/>
    </source>
</evidence>
<keyword evidence="5" id="KW-0378">Hydrolase</keyword>
<keyword evidence="4" id="KW-0479">Metal-binding</keyword>
<keyword evidence="3" id="KW-0808">Transferase</keyword>
<organism evidence="10">
    <name type="scientific">gut metagenome</name>
    <dbReference type="NCBI Taxonomy" id="749906"/>
    <lineage>
        <taxon>unclassified sequences</taxon>
        <taxon>metagenomes</taxon>
        <taxon>organismal metagenomes</taxon>
    </lineage>
</organism>
<evidence type="ECO:0000256" key="9">
    <source>
        <dbReference type="ARBA" id="ARBA00049893"/>
    </source>
</evidence>
<comment type="catalytic activity">
    <reaction evidence="1">
        <text>inosine + phosphate = alpha-D-ribose 1-phosphate + hypoxanthine</text>
        <dbReference type="Rhea" id="RHEA:27646"/>
        <dbReference type="ChEBI" id="CHEBI:17368"/>
        <dbReference type="ChEBI" id="CHEBI:17596"/>
        <dbReference type="ChEBI" id="CHEBI:43474"/>
        <dbReference type="ChEBI" id="CHEBI:57720"/>
        <dbReference type="EC" id="2.4.2.1"/>
    </reaction>
    <physiologicalReaction direction="left-to-right" evidence="1">
        <dbReference type="Rhea" id="RHEA:27647"/>
    </physiologicalReaction>
</comment>
<proteinExistence type="inferred from homology"/>
<evidence type="ECO:0000256" key="1">
    <source>
        <dbReference type="ARBA" id="ARBA00000553"/>
    </source>
</evidence>
<sequence>MEKLTLLEYPVAPEVRAFSTTRKGGVSEGNYAEFNVTHYCGDDPEKVASNRTLLCSELGIDDAHLILPRQVHGTKVCIVNADFFALPQEARTVALDGADAVITDLRSVCIGVSTADCVPILLYDPEKGVAAAIHAGWRGTVAKIIDRTVAVLRETYGCIPERMTAVLGPCISVDAFEVGEEVVDAFREAGFDLDAISRRYPTGRCHIDLLAANYQLLEDCGFGIDKVQVAGICTYGTSDSFFSARKLGIESGRIYTGIMIK</sequence>
<dbReference type="InterPro" id="IPR038371">
    <property type="entry name" value="Cu_polyphenol_OxRdtase_sf"/>
</dbReference>
<comment type="caution">
    <text evidence="10">The sequence shown here is derived from an EMBL/GenBank/DDBJ whole genome shotgun (WGS) entry which is preliminary data.</text>
</comment>
<evidence type="ECO:0000256" key="4">
    <source>
        <dbReference type="ARBA" id="ARBA00022723"/>
    </source>
</evidence>
<dbReference type="CDD" id="cd16833">
    <property type="entry name" value="YfiH"/>
    <property type="match status" value="1"/>
</dbReference>
<evidence type="ECO:0000256" key="7">
    <source>
        <dbReference type="ARBA" id="ARBA00047989"/>
    </source>
</evidence>
<protein>
    <submittedName>
        <fullName evidence="10">Multi-copper polyphenol oxidoreductase, laccase</fullName>
    </submittedName>
</protein>
<comment type="catalytic activity">
    <reaction evidence="7">
        <text>adenosine + H2O + H(+) = inosine + NH4(+)</text>
        <dbReference type="Rhea" id="RHEA:24408"/>
        <dbReference type="ChEBI" id="CHEBI:15377"/>
        <dbReference type="ChEBI" id="CHEBI:15378"/>
        <dbReference type="ChEBI" id="CHEBI:16335"/>
        <dbReference type="ChEBI" id="CHEBI:17596"/>
        <dbReference type="ChEBI" id="CHEBI:28938"/>
        <dbReference type="EC" id="3.5.4.4"/>
    </reaction>
    <physiologicalReaction direction="left-to-right" evidence="7">
        <dbReference type="Rhea" id="RHEA:24409"/>
    </physiologicalReaction>
</comment>
<dbReference type="GO" id="GO:0005507">
    <property type="term" value="F:copper ion binding"/>
    <property type="evidence" value="ECO:0007669"/>
    <property type="project" value="TreeGrafter"/>
</dbReference>
<comment type="similarity">
    <text evidence="2">Belongs to the purine nucleoside phosphorylase YfiH/LACC1 family.</text>
</comment>
<dbReference type="AlphaFoldDB" id="J9GH57"/>
<dbReference type="GO" id="GO:0016787">
    <property type="term" value="F:hydrolase activity"/>
    <property type="evidence" value="ECO:0007669"/>
    <property type="project" value="UniProtKB-KW"/>
</dbReference>